<dbReference type="SUPFAM" id="SSF52266">
    <property type="entry name" value="SGNH hydrolase"/>
    <property type="match status" value="1"/>
</dbReference>
<sequence>MHKKILLPLIFLFLAAISVTIFLQFFNKPYFLETHIKPLDRSAKQENFDYKIVLLGDSMFEILGNFDELKSYLKNYYTDKKFLLLNYGFGSTNILSVEERLEKETFHIDRKYQAINDINFDLILIESFGHNPLSEYPLEEGLKRQTEALDKIVAIISQKHPKSTIVFVATIAPNSKRYGEGVNNLSPEQRKEWANERTAYIKNHIEYARSHNIPLINIFEKSLKDGDGNIDYIDTTDFIHPSPSGVYLISEEIAKFIFENKFLTE</sequence>
<evidence type="ECO:0000313" key="2">
    <source>
        <dbReference type="EMBL" id="OGE34408.1"/>
    </source>
</evidence>
<dbReference type="EMBL" id="MFDH01000035">
    <property type="protein sequence ID" value="OGE34408.1"/>
    <property type="molecule type" value="Genomic_DNA"/>
</dbReference>
<gene>
    <name evidence="2" type="ORF">A3E45_02945</name>
</gene>
<dbReference type="CDD" id="cd00229">
    <property type="entry name" value="SGNH_hydrolase"/>
    <property type="match status" value="1"/>
</dbReference>
<name>A0A1F5K0V5_9BACT</name>
<evidence type="ECO:0000313" key="3">
    <source>
        <dbReference type="Proteomes" id="UP000176405"/>
    </source>
</evidence>
<reference evidence="2 3" key="1">
    <citation type="journal article" date="2016" name="Nat. Commun.">
        <title>Thousands of microbial genomes shed light on interconnected biogeochemical processes in an aquifer system.</title>
        <authorList>
            <person name="Anantharaman K."/>
            <person name="Brown C.T."/>
            <person name="Hug L.A."/>
            <person name="Sharon I."/>
            <person name="Castelle C.J."/>
            <person name="Probst A.J."/>
            <person name="Thomas B.C."/>
            <person name="Singh A."/>
            <person name="Wilkins M.J."/>
            <person name="Karaoz U."/>
            <person name="Brodie E.L."/>
            <person name="Williams K.H."/>
            <person name="Hubbard S.S."/>
            <person name="Banfield J.F."/>
        </authorList>
    </citation>
    <scope>NUCLEOTIDE SEQUENCE [LARGE SCALE GENOMIC DNA]</scope>
</reference>
<protein>
    <recommendedName>
        <fullName evidence="1">SGNH hydrolase-type esterase domain-containing protein</fullName>
    </recommendedName>
</protein>
<dbReference type="InterPro" id="IPR036514">
    <property type="entry name" value="SGNH_hydro_sf"/>
</dbReference>
<dbReference type="InterPro" id="IPR013830">
    <property type="entry name" value="SGNH_hydro"/>
</dbReference>
<organism evidence="2 3">
    <name type="scientific">Candidatus Daviesbacteria bacterium RIFCSPHIGHO2_12_FULL_43_11</name>
    <dbReference type="NCBI Taxonomy" id="1797780"/>
    <lineage>
        <taxon>Bacteria</taxon>
        <taxon>Candidatus Daviesiibacteriota</taxon>
    </lineage>
</organism>
<accession>A0A1F5K0V5</accession>
<comment type="caution">
    <text evidence="2">The sequence shown here is derived from an EMBL/GenBank/DDBJ whole genome shotgun (WGS) entry which is preliminary data.</text>
</comment>
<dbReference type="Pfam" id="PF13472">
    <property type="entry name" value="Lipase_GDSL_2"/>
    <property type="match status" value="1"/>
</dbReference>
<dbReference type="Proteomes" id="UP000176405">
    <property type="component" value="Unassembled WGS sequence"/>
</dbReference>
<evidence type="ECO:0000259" key="1">
    <source>
        <dbReference type="Pfam" id="PF13472"/>
    </source>
</evidence>
<feature type="domain" description="SGNH hydrolase-type esterase" evidence="1">
    <location>
        <begin position="55"/>
        <end position="245"/>
    </location>
</feature>
<dbReference type="Gene3D" id="3.40.50.1110">
    <property type="entry name" value="SGNH hydrolase"/>
    <property type="match status" value="1"/>
</dbReference>
<dbReference type="STRING" id="1797780.A3E45_02945"/>
<dbReference type="AlphaFoldDB" id="A0A1F5K0V5"/>
<proteinExistence type="predicted"/>